<dbReference type="Pfam" id="PF02518">
    <property type="entry name" value="HATPase_c"/>
    <property type="match status" value="1"/>
</dbReference>
<evidence type="ECO:0000256" key="1">
    <source>
        <dbReference type="ARBA" id="ARBA00022679"/>
    </source>
</evidence>
<proteinExistence type="predicted"/>
<dbReference type="KEGG" id="pmad:BAY61_05510"/>
<dbReference type="SUPFAM" id="SSF55874">
    <property type="entry name" value="ATPase domain of HSP90 chaperone/DNA topoisomerase II/histidine kinase"/>
    <property type="match status" value="1"/>
</dbReference>
<dbReference type="PIRSF" id="PIRSF037434">
    <property type="entry name" value="STHK_ChrS"/>
    <property type="match status" value="1"/>
</dbReference>
<keyword evidence="6" id="KW-1185">Reference proteome</keyword>
<dbReference type="PANTHER" id="PTHR24421:SF62">
    <property type="entry name" value="SENSORY TRANSDUCTION HISTIDINE KINASE"/>
    <property type="match status" value="1"/>
</dbReference>
<name>A0A222VKS9_9PSEU</name>
<dbReference type="GO" id="GO:0046983">
    <property type="term" value="F:protein dimerization activity"/>
    <property type="evidence" value="ECO:0007669"/>
    <property type="project" value="InterPro"/>
</dbReference>
<feature type="domain" description="Histidine kinase/HSP90-like ATPase" evidence="4">
    <location>
        <begin position="305"/>
        <end position="396"/>
    </location>
</feature>
<dbReference type="GO" id="GO:0016020">
    <property type="term" value="C:membrane"/>
    <property type="evidence" value="ECO:0007669"/>
    <property type="project" value="InterPro"/>
</dbReference>
<protein>
    <submittedName>
        <fullName evidence="5">Signal transduction histidine kinase</fullName>
    </submittedName>
</protein>
<dbReference type="Pfam" id="PF07730">
    <property type="entry name" value="HisKA_3"/>
    <property type="match status" value="1"/>
</dbReference>
<dbReference type="GO" id="GO:0000155">
    <property type="term" value="F:phosphorelay sensor kinase activity"/>
    <property type="evidence" value="ECO:0007669"/>
    <property type="project" value="InterPro"/>
</dbReference>
<evidence type="ECO:0000313" key="6">
    <source>
        <dbReference type="Proteomes" id="UP000199494"/>
    </source>
</evidence>
<reference evidence="5 6" key="1">
    <citation type="submission" date="2016-10" db="EMBL/GenBank/DDBJ databases">
        <authorList>
            <person name="de Groot N.N."/>
        </authorList>
    </citation>
    <scope>NUCLEOTIDE SEQUENCE [LARGE SCALE GENOMIC DNA]</scope>
    <source>
        <strain evidence="5 6">CGMCC 4.5506</strain>
    </source>
</reference>
<evidence type="ECO:0000259" key="4">
    <source>
        <dbReference type="SMART" id="SM00387"/>
    </source>
</evidence>
<dbReference type="CDD" id="cd16917">
    <property type="entry name" value="HATPase_UhpB-NarQ-NarX-like"/>
    <property type="match status" value="1"/>
</dbReference>
<keyword evidence="1" id="KW-0808">Transferase</keyword>
<dbReference type="Gene3D" id="1.20.5.1930">
    <property type="match status" value="1"/>
</dbReference>
<dbReference type="InterPro" id="IPR050482">
    <property type="entry name" value="Sensor_HK_TwoCompSys"/>
</dbReference>
<evidence type="ECO:0000256" key="2">
    <source>
        <dbReference type="ARBA" id="ARBA00022777"/>
    </source>
</evidence>
<keyword evidence="2 5" id="KW-0418">Kinase</keyword>
<accession>A0A222VKS9</accession>
<dbReference type="OrthoDB" id="144293at2"/>
<dbReference type="PANTHER" id="PTHR24421">
    <property type="entry name" value="NITRATE/NITRITE SENSOR PROTEIN NARX-RELATED"/>
    <property type="match status" value="1"/>
</dbReference>
<dbReference type="InterPro" id="IPR036890">
    <property type="entry name" value="HATPase_C_sf"/>
</dbReference>
<evidence type="ECO:0000256" key="3">
    <source>
        <dbReference type="ARBA" id="ARBA00023012"/>
    </source>
</evidence>
<dbReference type="SMART" id="SM00387">
    <property type="entry name" value="HATPase_c"/>
    <property type="match status" value="1"/>
</dbReference>
<dbReference type="AlphaFoldDB" id="A0A222VKS9"/>
<keyword evidence="3" id="KW-0902">Two-component regulatory system</keyword>
<dbReference type="Proteomes" id="UP000199494">
    <property type="component" value="Unassembled WGS sequence"/>
</dbReference>
<organism evidence="5 6">
    <name type="scientific">Prauserella marina</name>
    <dbReference type="NCBI Taxonomy" id="530584"/>
    <lineage>
        <taxon>Bacteria</taxon>
        <taxon>Bacillati</taxon>
        <taxon>Actinomycetota</taxon>
        <taxon>Actinomycetes</taxon>
        <taxon>Pseudonocardiales</taxon>
        <taxon>Pseudonocardiaceae</taxon>
        <taxon>Prauserella</taxon>
    </lineage>
</organism>
<dbReference type="InterPro" id="IPR017205">
    <property type="entry name" value="Sig_transdc_His_kinase_ChrS"/>
</dbReference>
<gene>
    <name evidence="5" type="ORF">SAMN05421630_102106</name>
</gene>
<dbReference type="STRING" id="530584.SAMN05421630_102106"/>
<sequence>MTSVEQEHGIRQERRWNKAWALTPYALLGIACAVSFTGTSPGRPHQLGTMGIVVVLVAWHGWFVVAHPRWWERATTLMIIYFAGLLALTALLVSRSGAFQLFIPVCYVLAFVTLPGLLAYAGVIAANLPWLASPSTEPRQLLLSLAVATPLAALIGWAIRGMEREAVRRRETNARLVAVAAENAELHQLLLEKARETGMTEERARMAREIHDTVAQGLTGVVTQLEVAEELSAEGPARERIGLARELARTSLVEVRRSIDALRPGPLEDARLGEALEKTLAAWRDQHDIAASLTVTGTPRPAHAEVEVTVLRAAQEALSNVGRHARATRVDLTLSYMEDLIVLDVRDDGKGFDTSREGGFGLHALRERVRRLSGTVEVESAQLKGTAVSVSLPMIGAES</sequence>
<dbReference type="EMBL" id="FMZE01000002">
    <property type="protein sequence ID" value="SDC43826.1"/>
    <property type="molecule type" value="Genomic_DNA"/>
</dbReference>
<evidence type="ECO:0000313" key="5">
    <source>
        <dbReference type="EMBL" id="SDC43826.1"/>
    </source>
</evidence>
<dbReference type="RefSeq" id="WP_091799304.1">
    <property type="nucleotide sequence ID" value="NZ_CP016353.1"/>
</dbReference>
<dbReference type="Gene3D" id="3.30.565.10">
    <property type="entry name" value="Histidine kinase-like ATPase, C-terminal domain"/>
    <property type="match status" value="1"/>
</dbReference>
<dbReference type="InterPro" id="IPR003594">
    <property type="entry name" value="HATPase_dom"/>
</dbReference>
<dbReference type="InterPro" id="IPR011712">
    <property type="entry name" value="Sig_transdc_His_kin_sub3_dim/P"/>
</dbReference>